<dbReference type="EMBL" id="CP000498">
    <property type="protein sequence ID" value="ABN66046.2"/>
    <property type="molecule type" value="Genomic_DNA"/>
</dbReference>
<feature type="transmembrane region" description="Helical" evidence="8">
    <location>
        <begin position="20"/>
        <end position="43"/>
    </location>
</feature>
<keyword evidence="5 8" id="KW-0812">Transmembrane</keyword>
<dbReference type="AlphaFoldDB" id="A3LTC2"/>
<dbReference type="GO" id="GO:0015297">
    <property type="term" value="F:antiporter activity"/>
    <property type="evidence" value="ECO:0007669"/>
    <property type="project" value="EnsemblFungi"/>
</dbReference>
<feature type="transmembrane region" description="Helical" evidence="8">
    <location>
        <begin position="376"/>
        <end position="397"/>
    </location>
</feature>
<comment type="subcellular location">
    <subcellularLocation>
        <location evidence="1">Cell membrane</location>
        <topology evidence="1">Multi-pass membrane protein</topology>
    </subcellularLocation>
</comment>
<dbReference type="eggNOG" id="ENOG502QPKH">
    <property type="taxonomic scope" value="Eukaryota"/>
</dbReference>
<proteinExistence type="inferred from homology"/>
<evidence type="ECO:0000313" key="10">
    <source>
        <dbReference type="Proteomes" id="UP000002258"/>
    </source>
</evidence>
<evidence type="ECO:0000256" key="1">
    <source>
        <dbReference type="ARBA" id="ARBA00004651"/>
    </source>
</evidence>
<dbReference type="OrthoDB" id="187348at2759"/>
<dbReference type="InterPro" id="IPR004706">
    <property type="entry name" value="Arsenical-R_Acr3"/>
</dbReference>
<dbReference type="PANTHER" id="PTHR43057">
    <property type="entry name" value="ARSENITE EFFLUX TRANSPORTER"/>
    <property type="match status" value="1"/>
</dbReference>
<keyword evidence="3" id="KW-0813">Transport</keyword>
<keyword evidence="6 8" id="KW-1133">Transmembrane helix</keyword>
<dbReference type="Pfam" id="PF01758">
    <property type="entry name" value="SBF"/>
    <property type="match status" value="1"/>
</dbReference>
<feature type="transmembrane region" description="Helical" evidence="8">
    <location>
        <begin position="124"/>
        <end position="143"/>
    </location>
</feature>
<dbReference type="PANTHER" id="PTHR43057:SF1">
    <property type="entry name" value="ARSENICAL-RESISTANCE PROTEIN 3"/>
    <property type="match status" value="1"/>
</dbReference>
<feature type="transmembrane region" description="Helical" evidence="8">
    <location>
        <begin position="233"/>
        <end position="254"/>
    </location>
</feature>
<dbReference type="NCBIfam" id="TIGR00832">
    <property type="entry name" value="acr3"/>
    <property type="match status" value="1"/>
</dbReference>
<feature type="transmembrane region" description="Helical" evidence="8">
    <location>
        <begin position="55"/>
        <end position="75"/>
    </location>
</feature>
<dbReference type="GO" id="GO:0015104">
    <property type="term" value="F:antimonite transmembrane transporter activity"/>
    <property type="evidence" value="ECO:0007669"/>
    <property type="project" value="EnsemblFungi"/>
</dbReference>
<dbReference type="FunCoup" id="A3LTC2">
    <property type="interactions" value="17"/>
</dbReference>
<gene>
    <name evidence="9" type="ORF">PICST_83261</name>
</gene>
<dbReference type="Gene3D" id="1.20.1530.20">
    <property type="match status" value="1"/>
</dbReference>
<feature type="transmembrane region" description="Helical" evidence="8">
    <location>
        <begin position="155"/>
        <end position="181"/>
    </location>
</feature>
<dbReference type="GO" id="GO:0005886">
    <property type="term" value="C:plasma membrane"/>
    <property type="evidence" value="ECO:0007669"/>
    <property type="project" value="UniProtKB-SubCell"/>
</dbReference>
<feature type="transmembrane region" description="Helical" evidence="8">
    <location>
        <begin position="266"/>
        <end position="289"/>
    </location>
</feature>
<dbReference type="InterPro" id="IPR038770">
    <property type="entry name" value="Na+/solute_symporter_sf"/>
</dbReference>
<dbReference type="STRING" id="322104.A3LTC2"/>
<evidence type="ECO:0000256" key="2">
    <source>
        <dbReference type="ARBA" id="ARBA00010110"/>
    </source>
</evidence>
<sequence>MFVSAQVRKDLNSVFNDLSLVDKCLPVLIILAIVIGILLSVHVPSSRQAFDGAQVVGVSIPLAVGLVVMMIPPLCKVEWEHFFSFFSKATYLKPIVVSLVINWIIGPFVMFGLAWLTLFDEDEYRTGIIMIGLARCIAMVLLWNEIARGDNTLCAIIVLINSLLQVVLYAPYQIFFCYVITGDYNSSVVDAGISYSLVSKSVAFFLGIPLGFGLLIRFVSMSLFGLETYEKKMLPFISPWALLGLLYTIVVIFIDKGNDFIKEIGSALRCFVPLVAYFIIMWFGTFFFLRWMSDSSKFGQLSRLSNSKVNSCDSGESDRLLCGCEEKITQSPHKWVSGCSANYAQTITETFTAASNNFELSLAVAISLYGSGSKQAIAATFGPLLEVPILLILAFVAKYFRVRFIWSDIEEEVEEEMETTA</sequence>
<evidence type="ECO:0000256" key="6">
    <source>
        <dbReference type="ARBA" id="ARBA00022989"/>
    </source>
</evidence>
<dbReference type="HOGENOM" id="CLU_022869_0_0_1"/>
<feature type="transmembrane region" description="Helical" evidence="8">
    <location>
        <begin position="201"/>
        <end position="226"/>
    </location>
</feature>
<keyword evidence="4" id="KW-1003">Cell membrane</keyword>
<dbReference type="OMA" id="MVLMWGY"/>
<evidence type="ECO:0000256" key="3">
    <source>
        <dbReference type="ARBA" id="ARBA00022448"/>
    </source>
</evidence>
<dbReference type="GeneID" id="4838425"/>
<protein>
    <recommendedName>
        <fullName evidence="11">Arsenical-resistance protein</fullName>
    </recommendedName>
</protein>
<dbReference type="InterPro" id="IPR002657">
    <property type="entry name" value="BilAc:Na_symport/Acr3"/>
</dbReference>
<organism evidence="9 10">
    <name type="scientific">Scheffersomyces stipitis (strain ATCC 58785 / CBS 6054 / NBRC 10063 / NRRL Y-11545)</name>
    <name type="common">Yeast</name>
    <name type="synonym">Pichia stipitis</name>
    <dbReference type="NCBI Taxonomy" id="322104"/>
    <lineage>
        <taxon>Eukaryota</taxon>
        <taxon>Fungi</taxon>
        <taxon>Dikarya</taxon>
        <taxon>Ascomycota</taxon>
        <taxon>Saccharomycotina</taxon>
        <taxon>Pichiomycetes</taxon>
        <taxon>Debaryomycetaceae</taxon>
        <taxon>Scheffersomyces</taxon>
    </lineage>
</organism>
<reference evidence="9 10" key="1">
    <citation type="journal article" date="2007" name="Nat. Biotechnol.">
        <title>Genome sequence of the lignocellulose-bioconverting and xylose-fermenting yeast Pichia stipitis.</title>
        <authorList>
            <person name="Jeffries T.W."/>
            <person name="Grigoriev I.V."/>
            <person name="Grimwood J."/>
            <person name="Laplaza J.M."/>
            <person name="Aerts A."/>
            <person name="Salamov A."/>
            <person name="Schmutz J."/>
            <person name="Lindquist E."/>
            <person name="Dehal P."/>
            <person name="Shapiro H."/>
            <person name="Jin Y.S."/>
            <person name="Passoth V."/>
            <person name="Richardson P.M."/>
        </authorList>
    </citation>
    <scope>NUCLEOTIDE SEQUENCE [LARGE SCALE GENOMIC DNA]</scope>
    <source>
        <strain evidence="10">ATCC 58785 / CBS 6054 / NBRC 10063 / NRRL Y-11545</strain>
    </source>
</reference>
<accession>A3LTC2</accession>
<keyword evidence="10" id="KW-1185">Reference proteome</keyword>
<evidence type="ECO:0008006" key="11">
    <source>
        <dbReference type="Google" id="ProtNLM"/>
    </source>
</evidence>
<evidence type="ECO:0000256" key="7">
    <source>
        <dbReference type="ARBA" id="ARBA00023136"/>
    </source>
</evidence>
<dbReference type="RefSeq" id="XP_001384075.2">
    <property type="nucleotide sequence ID" value="XM_001384038.1"/>
</dbReference>
<name>A3LTC2_PICST</name>
<evidence type="ECO:0000256" key="4">
    <source>
        <dbReference type="ARBA" id="ARBA00022475"/>
    </source>
</evidence>
<dbReference type="InParanoid" id="A3LTC2"/>
<evidence type="ECO:0000313" key="9">
    <source>
        <dbReference type="EMBL" id="ABN66046.2"/>
    </source>
</evidence>
<dbReference type="Proteomes" id="UP000002258">
    <property type="component" value="Chromosome 4"/>
</dbReference>
<evidence type="ECO:0000256" key="5">
    <source>
        <dbReference type="ARBA" id="ARBA00022692"/>
    </source>
</evidence>
<keyword evidence="7 8" id="KW-0472">Membrane</keyword>
<comment type="similarity">
    <text evidence="2">Belongs to the arsenical resistance-3 (ACR3) (TC 2.A.59) family.</text>
</comment>
<dbReference type="GO" id="GO:0015105">
    <property type="term" value="F:arsenite transmembrane transporter activity"/>
    <property type="evidence" value="ECO:0007669"/>
    <property type="project" value="EnsemblFungi"/>
</dbReference>
<dbReference type="KEGG" id="pic:PICST_83261"/>
<feature type="transmembrane region" description="Helical" evidence="8">
    <location>
        <begin position="95"/>
        <end position="118"/>
    </location>
</feature>
<evidence type="ECO:0000256" key="8">
    <source>
        <dbReference type="SAM" id="Phobius"/>
    </source>
</evidence>